<name>A0A0R2JTH2_9LACO</name>
<dbReference type="Pfam" id="PF05655">
    <property type="entry name" value="AvrD"/>
    <property type="match status" value="1"/>
</dbReference>
<organism evidence="1 2">
    <name type="scientific">Fructilactobacillus lindneri DSM 20690 = JCM 11027</name>
    <dbReference type="NCBI Taxonomy" id="1122148"/>
    <lineage>
        <taxon>Bacteria</taxon>
        <taxon>Bacillati</taxon>
        <taxon>Bacillota</taxon>
        <taxon>Bacilli</taxon>
        <taxon>Lactobacillales</taxon>
        <taxon>Lactobacillaceae</taxon>
        <taxon>Fructilactobacillus</taxon>
    </lineage>
</organism>
<evidence type="ECO:0000313" key="2">
    <source>
        <dbReference type="Proteomes" id="UP000051565"/>
    </source>
</evidence>
<dbReference type="STRING" id="53444.AYR59_03340"/>
<dbReference type="GeneID" id="61249911"/>
<dbReference type="Proteomes" id="UP000051565">
    <property type="component" value="Unassembled WGS sequence"/>
</dbReference>
<dbReference type="OrthoDB" id="4919083at2"/>
<dbReference type="AlphaFoldDB" id="A0A0R2JTH2"/>
<evidence type="ECO:0008006" key="3">
    <source>
        <dbReference type="Google" id="ProtNLM"/>
    </source>
</evidence>
<sequence length="282" mass="32674">MNFKSIDDLLGDSQTRYFGNGYKKISHNVKSIEYIDNHWEAYVQVSKYNNWSVKNKVSQNQHVSSVDTLVITIKIFKSILKEQGIDKNSYILTDFNVTTGTSPIEIIDNIKVKFNVENLKNIFHLNGIIGNMKIDCKFKNNNENRSNEINDYKKLKNNITNIYFDSNDSVVSDFEVDFNKNSSVYIISWLIVFAQLGEVLAFNNAKISRDDSSNFWVRKLNLHINNEKLLKINQKDKVYFNIARNKMIDSKNGTWHSFYMKGHDQMNLVNIVAKTALQKGDS</sequence>
<dbReference type="EMBL" id="JQBT01000033">
    <property type="protein sequence ID" value="KRN78677.1"/>
    <property type="molecule type" value="Genomic_DNA"/>
</dbReference>
<reference evidence="1 2" key="1">
    <citation type="journal article" date="2015" name="Genome Announc.">
        <title>Expanding the biotechnology potential of lactobacilli through comparative genomics of 213 strains and associated genera.</title>
        <authorList>
            <person name="Sun Z."/>
            <person name="Harris H.M."/>
            <person name="McCann A."/>
            <person name="Guo C."/>
            <person name="Argimon S."/>
            <person name="Zhang W."/>
            <person name="Yang X."/>
            <person name="Jeffery I.B."/>
            <person name="Cooney J.C."/>
            <person name="Kagawa T.F."/>
            <person name="Liu W."/>
            <person name="Song Y."/>
            <person name="Salvetti E."/>
            <person name="Wrobel A."/>
            <person name="Rasinkangas P."/>
            <person name="Parkhill J."/>
            <person name="Rea M.C."/>
            <person name="O'Sullivan O."/>
            <person name="Ritari J."/>
            <person name="Douillard F.P."/>
            <person name="Paul Ross R."/>
            <person name="Yang R."/>
            <person name="Briner A.E."/>
            <person name="Felis G.E."/>
            <person name="de Vos W.M."/>
            <person name="Barrangou R."/>
            <person name="Klaenhammer T.R."/>
            <person name="Caufield P.W."/>
            <person name="Cui Y."/>
            <person name="Zhang H."/>
            <person name="O'Toole P.W."/>
        </authorList>
    </citation>
    <scope>NUCLEOTIDE SEQUENCE [LARGE SCALE GENOMIC DNA]</scope>
    <source>
        <strain evidence="1 2">DSM 20690</strain>
    </source>
</reference>
<accession>A0A0R2JTH2</accession>
<comment type="caution">
    <text evidence="1">The sequence shown here is derived from an EMBL/GenBank/DDBJ whole genome shotgun (WGS) entry which is preliminary data.</text>
</comment>
<protein>
    <recommendedName>
        <fullName evidence="3">Avirulence D protein (AvrD)</fullName>
    </recommendedName>
</protein>
<dbReference type="PATRIC" id="fig|1122148.6.peg.979"/>
<dbReference type="RefSeq" id="WP_054645915.1">
    <property type="nucleotide sequence ID" value="NZ_FUXS01000002.1"/>
</dbReference>
<evidence type="ECO:0000313" key="1">
    <source>
        <dbReference type="EMBL" id="KRN78677.1"/>
    </source>
</evidence>
<keyword evidence="2" id="KW-1185">Reference proteome</keyword>
<gene>
    <name evidence="1" type="ORF">IV52_GL000954</name>
</gene>
<dbReference type="InterPro" id="IPR008799">
    <property type="entry name" value="Pseudomon_AvrD"/>
</dbReference>
<proteinExistence type="predicted"/>